<dbReference type="AlphaFoldDB" id="A0A3P3Q2V1"/>
<reference evidence="1 2" key="1">
    <citation type="submission" date="2018-11" db="EMBL/GenBank/DDBJ databases">
        <title>Genome sequencing of Lachnoanaerobaculum orale DSM 24553T.</title>
        <authorList>
            <person name="Kook J.-K."/>
            <person name="Park S.-N."/>
            <person name="Lim Y.K."/>
        </authorList>
    </citation>
    <scope>NUCLEOTIDE SEQUENCE [LARGE SCALE GENOMIC DNA]</scope>
    <source>
        <strain evidence="1 2">DSM 24553</strain>
    </source>
</reference>
<dbReference type="Proteomes" id="UP000276982">
    <property type="component" value="Unassembled WGS sequence"/>
</dbReference>
<dbReference type="RefSeq" id="WP_124950215.1">
    <property type="nucleotide sequence ID" value="NZ_RRCM01000001.1"/>
</dbReference>
<evidence type="ECO:0000313" key="1">
    <source>
        <dbReference type="EMBL" id="RRJ15475.1"/>
    </source>
</evidence>
<gene>
    <name evidence="1" type="ORF">EHW90_00025</name>
</gene>
<organism evidence="1 2">
    <name type="scientific">Lachnoanaerobaculum orale</name>
    <dbReference type="NCBI Taxonomy" id="979627"/>
    <lineage>
        <taxon>Bacteria</taxon>
        <taxon>Bacillati</taxon>
        <taxon>Bacillota</taxon>
        <taxon>Clostridia</taxon>
        <taxon>Lachnospirales</taxon>
        <taxon>Lachnospiraceae</taxon>
        <taxon>Lachnoanaerobaculum</taxon>
    </lineage>
</organism>
<evidence type="ECO:0000313" key="2">
    <source>
        <dbReference type="Proteomes" id="UP000276982"/>
    </source>
</evidence>
<protein>
    <submittedName>
        <fullName evidence="1">Uncharacterized protein</fullName>
    </submittedName>
</protein>
<accession>A0A3P3Q2V1</accession>
<comment type="caution">
    <text evidence="1">The sequence shown here is derived from an EMBL/GenBank/DDBJ whole genome shotgun (WGS) entry which is preliminary data.</text>
</comment>
<dbReference type="EMBL" id="RRCM01000001">
    <property type="protein sequence ID" value="RRJ15475.1"/>
    <property type="molecule type" value="Genomic_DNA"/>
</dbReference>
<name>A0A3P3Q2V1_9FIRM</name>
<sequence length="90" mass="10624">MKKFEVGKIYRERKYEGRMDVEIKIVKRTAKTVTFIYTKPNWWEDDITKEYRKKISDMGQGEVIYFGSNWATPTVDPEPIEEITEAVIAS</sequence>
<keyword evidence="2" id="KW-1185">Reference proteome</keyword>
<proteinExistence type="predicted"/>